<evidence type="ECO:0000256" key="2">
    <source>
        <dbReference type="ARBA" id="ARBA00022737"/>
    </source>
</evidence>
<dbReference type="OrthoDB" id="3437960at2759"/>
<dbReference type="PROSITE" id="PS50157">
    <property type="entry name" value="ZINC_FINGER_C2H2_2"/>
    <property type="match status" value="10"/>
</dbReference>
<dbReference type="Proteomes" id="UP001154078">
    <property type="component" value="Chromosome 9"/>
</dbReference>
<organism evidence="8 9">
    <name type="scientific">Brassicogethes aeneus</name>
    <name type="common">Rape pollen beetle</name>
    <name type="synonym">Meligethes aeneus</name>
    <dbReference type="NCBI Taxonomy" id="1431903"/>
    <lineage>
        <taxon>Eukaryota</taxon>
        <taxon>Metazoa</taxon>
        <taxon>Ecdysozoa</taxon>
        <taxon>Arthropoda</taxon>
        <taxon>Hexapoda</taxon>
        <taxon>Insecta</taxon>
        <taxon>Pterygota</taxon>
        <taxon>Neoptera</taxon>
        <taxon>Endopterygota</taxon>
        <taxon>Coleoptera</taxon>
        <taxon>Polyphaga</taxon>
        <taxon>Cucujiformia</taxon>
        <taxon>Nitidulidae</taxon>
        <taxon>Meligethinae</taxon>
        <taxon>Brassicogethes</taxon>
    </lineage>
</organism>
<dbReference type="Pfam" id="PF13912">
    <property type="entry name" value="zf-C2H2_6"/>
    <property type="match status" value="4"/>
</dbReference>
<keyword evidence="9" id="KW-1185">Reference proteome</keyword>
<feature type="region of interest" description="Disordered" evidence="6">
    <location>
        <begin position="181"/>
        <end position="205"/>
    </location>
</feature>
<feature type="domain" description="C2H2-type" evidence="7">
    <location>
        <begin position="511"/>
        <end position="538"/>
    </location>
</feature>
<name>A0A9P0FN65_BRAAE</name>
<dbReference type="SUPFAM" id="SSF57667">
    <property type="entry name" value="beta-beta-alpha zinc fingers"/>
    <property type="match status" value="5"/>
</dbReference>
<feature type="domain" description="C2H2-type" evidence="7">
    <location>
        <begin position="305"/>
        <end position="332"/>
    </location>
</feature>
<feature type="domain" description="C2H2-type" evidence="7">
    <location>
        <begin position="539"/>
        <end position="566"/>
    </location>
</feature>
<dbReference type="PANTHER" id="PTHR23234:SF10">
    <property type="entry name" value="RIKEN CDNA 6720489N17 GENE-RELATED"/>
    <property type="match status" value="1"/>
</dbReference>
<keyword evidence="4" id="KW-0862">Zinc</keyword>
<gene>
    <name evidence="8" type="ORF">MELIAE_LOCUS12848</name>
</gene>
<evidence type="ECO:0000313" key="8">
    <source>
        <dbReference type="EMBL" id="CAH0564250.1"/>
    </source>
</evidence>
<feature type="domain" description="C2H2-type" evidence="7">
    <location>
        <begin position="427"/>
        <end position="454"/>
    </location>
</feature>
<evidence type="ECO:0000256" key="1">
    <source>
        <dbReference type="ARBA" id="ARBA00022723"/>
    </source>
</evidence>
<dbReference type="EMBL" id="OV121140">
    <property type="protein sequence ID" value="CAH0564250.1"/>
    <property type="molecule type" value="Genomic_DNA"/>
</dbReference>
<dbReference type="Pfam" id="PF00096">
    <property type="entry name" value="zf-C2H2"/>
    <property type="match status" value="3"/>
</dbReference>
<dbReference type="InterPro" id="IPR050758">
    <property type="entry name" value="Znf_C2H2-type"/>
</dbReference>
<keyword evidence="3 5" id="KW-0863">Zinc-finger</keyword>
<feature type="compositionally biased region" description="Acidic residues" evidence="6">
    <location>
        <begin position="183"/>
        <end position="196"/>
    </location>
</feature>
<proteinExistence type="predicted"/>
<feature type="domain" description="C2H2-type" evidence="7">
    <location>
        <begin position="483"/>
        <end position="510"/>
    </location>
</feature>
<evidence type="ECO:0000256" key="4">
    <source>
        <dbReference type="ARBA" id="ARBA00022833"/>
    </source>
</evidence>
<feature type="domain" description="C2H2-type" evidence="7">
    <location>
        <begin position="567"/>
        <end position="594"/>
    </location>
</feature>
<dbReference type="PROSITE" id="PS00028">
    <property type="entry name" value="ZINC_FINGER_C2H2_1"/>
    <property type="match status" value="9"/>
</dbReference>
<dbReference type="AlphaFoldDB" id="A0A9P0FN65"/>
<keyword evidence="2" id="KW-0677">Repeat</keyword>
<feature type="domain" description="C2H2-type" evidence="7">
    <location>
        <begin position="455"/>
        <end position="482"/>
    </location>
</feature>
<dbReference type="GO" id="GO:0008270">
    <property type="term" value="F:zinc ion binding"/>
    <property type="evidence" value="ECO:0007669"/>
    <property type="project" value="UniProtKB-KW"/>
</dbReference>
<evidence type="ECO:0000256" key="3">
    <source>
        <dbReference type="ARBA" id="ARBA00022771"/>
    </source>
</evidence>
<dbReference type="SMART" id="SM00355">
    <property type="entry name" value="ZnF_C2H2"/>
    <property type="match status" value="15"/>
</dbReference>
<evidence type="ECO:0000256" key="5">
    <source>
        <dbReference type="PROSITE-ProRule" id="PRU00042"/>
    </source>
</evidence>
<accession>A0A9P0FN65</accession>
<sequence length="690" mass="80232">MTLLSCPFCCNEKFSSHSALKYHILSIVDNLLCPACNSRFESLIELAEHVGRECKDEPETPIVIKIENEEVTNDAFEAQDRTEENHEVEETIENIQLHIEEGSNSVNQSILAQALMSNSENVDESEDNPEETLYNCQMCDMNFNNIEEHLQNYHEGEEVVLETEAVEENDDLKNELATYEMQQDAEDQEEDEEEENTQQPNKNKMVLDEAQCMDKEGRLYTRKVVKIDKFWEVEDNAVELQPPTSQKYIINNGKIQVLTEEEVEAIEMEGKEKVVTVFKCDLCSLQFPSTENYYKHKCSWSNTKFKCTHCKAIFTNYKSLHNHMKYHVNRDPSGEVRKTVTLGPFLCEVCNTMFPSFKSLRLHKRMHDPIKTKEPEAPVNYTISGETIDVNREENIRSMFVCNVCNNTYDKEYEEIHMKSHTNDNNYDCDVCNRKFYTQENLDMHMKAHSNGKKFACSYCKKGFISFDSLQEHVKNQCQKRRYECQYCGRRFARPHEKVKHERIHTGEKPHVCQLCGKCFRVSYCLTLHMRTHSGQRPYHCAHCDKRFKSHSVYNHHLLTHSDFRGYPCPYCPKAFKTSVQLAGHKNSHTKPFACKECNRPFASLYAVRAHMETHKRENNLKYDCYLCGASYARSFALRDHMKAQHGGDEANSEILGMPENNEDLFIELETAVSTQAIQTEMEVEVEQDG</sequence>
<dbReference type="PANTHER" id="PTHR23234">
    <property type="entry name" value="ZNF44 PROTEIN"/>
    <property type="match status" value="1"/>
</dbReference>
<reference evidence="8" key="1">
    <citation type="submission" date="2021-12" db="EMBL/GenBank/DDBJ databases">
        <authorList>
            <person name="King R."/>
        </authorList>
    </citation>
    <scope>NUCLEOTIDE SEQUENCE</scope>
</reference>
<dbReference type="Gene3D" id="3.30.160.60">
    <property type="entry name" value="Classic Zinc Finger"/>
    <property type="match status" value="8"/>
</dbReference>
<evidence type="ECO:0000259" key="7">
    <source>
        <dbReference type="PROSITE" id="PS50157"/>
    </source>
</evidence>
<feature type="domain" description="C2H2-type" evidence="7">
    <location>
        <begin position="593"/>
        <end position="620"/>
    </location>
</feature>
<evidence type="ECO:0000256" key="6">
    <source>
        <dbReference type="SAM" id="MobiDB-lite"/>
    </source>
</evidence>
<dbReference type="FunFam" id="3.30.160.60:FF:000634">
    <property type="entry name" value="Zinc finger X-chromosomal protein"/>
    <property type="match status" value="1"/>
</dbReference>
<dbReference type="InterPro" id="IPR013087">
    <property type="entry name" value="Znf_C2H2_type"/>
</dbReference>
<keyword evidence="1" id="KW-0479">Metal-binding</keyword>
<feature type="domain" description="C2H2-type" evidence="7">
    <location>
        <begin position="345"/>
        <end position="372"/>
    </location>
</feature>
<feature type="domain" description="C2H2-type" evidence="7">
    <location>
        <begin position="623"/>
        <end position="651"/>
    </location>
</feature>
<dbReference type="InterPro" id="IPR036236">
    <property type="entry name" value="Znf_C2H2_sf"/>
</dbReference>
<evidence type="ECO:0000313" key="9">
    <source>
        <dbReference type="Proteomes" id="UP001154078"/>
    </source>
</evidence>
<protein>
    <recommendedName>
        <fullName evidence="7">C2H2-type domain-containing protein</fullName>
    </recommendedName>
</protein>